<dbReference type="SUPFAM" id="SSF56574">
    <property type="entry name" value="Serpins"/>
    <property type="match status" value="1"/>
</dbReference>
<accession>A0A8S9RFM8</accession>
<dbReference type="PANTHER" id="PTHR11461">
    <property type="entry name" value="SERINE PROTEASE INHIBITOR, SERPIN"/>
    <property type="match status" value="1"/>
</dbReference>
<dbReference type="PANTHER" id="PTHR11461:SF304">
    <property type="entry name" value="SERPIN-Z10-RELATED"/>
    <property type="match status" value="1"/>
</dbReference>
<evidence type="ECO:0000313" key="4">
    <source>
        <dbReference type="Proteomes" id="UP000712600"/>
    </source>
</evidence>
<comment type="similarity">
    <text evidence="1">Belongs to the serpin family.</text>
</comment>
<dbReference type="InterPro" id="IPR042185">
    <property type="entry name" value="Serpin_sf_2"/>
</dbReference>
<dbReference type="GO" id="GO:0005615">
    <property type="term" value="C:extracellular space"/>
    <property type="evidence" value="ECO:0007669"/>
    <property type="project" value="InterPro"/>
</dbReference>
<dbReference type="InterPro" id="IPR000215">
    <property type="entry name" value="Serpin_fam"/>
</dbReference>
<evidence type="ECO:0000259" key="2">
    <source>
        <dbReference type="SMART" id="SM00093"/>
    </source>
</evidence>
<organism evidence="3 4">
    <name type="scientific">Brassica cretica</name>
    <name type="common">Mustard</name>
    <dbReference type="NCBI Taxonomy" id="69181"/>
    <lineage>
        <taxon>Eukaryota</taxon>
        <taxon>Viridiplantae</taxon>
        <taxon>Streptophyta</taxon>
        <taxon>Embryophyta</taxon>
        <taxon>Tracheophyta</taxon>
        <taxon>Spermatophyta</taxon>
        <taxon>Magnoliopsida</taxon>
        <taxon>eudicotyledons</taxon>
        <taxon>Gunneridae</taxon>
        <taxon>Pentapetalae</taxon>
        <taxon>rosids</taxon>
        <taxon>malvids</taxon>
        <taxon>Brassicales</taxon>
        <taxon>Brassicaceae</taxon>
        <taxon>Brassiceae</taxon>
        <taxon>Brassica</taxon>
    </lineage>
</organism>
<dbReference type="Gene3D" id="2.30.39.10">
    <property type="entry name" value="Alpha-1-antitrypsin, domain 1"/>
    <property type="match status" value="2"/>
</dbReference>
<dbReference type="SMART" id="SM00093">
    <property type="entry name" value="SERPIN"/>
    <property type="match status" value="1"/>
</dbReference>
<name>A0A8S9RFM8_BRACR</name>
<evidence type="ECO:0000256" key="1">
    <source>
        <dbReference type="RuleBase" id="RU000411"/>
    </source>
</evidence>
<gene>
    <name evidence="3" type="ORF">F2Q69_00061420</name>
</gene>
<dbReference type="EMBL" id="QGKX02000095">
    <property type="protein sequence ID" value="KAF3571703.1"/>
    <property type="molecule type" value="Genomic_DNA"/>
</dbReference>
<evidence type="ECO:0000313" key="3">
    <source>
        <dbReference type="EMBL" id="KAF3571703.1"/>
    </source>
</evidence>
<dbReference type="GO" id="GO:0004867">
    <property type="term" value="F:serine-type endopeptidase inhibitor activity"/>
    <property type="evidence" value="ECO:0007669"/>
    <property type="project" value="InterPro"/>
</dbReference>
<dbReference type="PROSITE" id="PS00284">
    <property type="entry name" value="SERPIN"/>
    <property type="match status" value="1"/>
</dbReference>
<dbReference type="InterPro" id="IPR036186">
    <property type="entry name" value="Serpin_sf"/>
</dbReference>
<reference evidence="3" key="1">
    <citation type="submission" date="2019-12" db="EMBL/GenBank/DDBJ databases">
        <title>Genome sequencing and annotation of Brassica cretica.</title>
        <authorList>
            <person name="Studholme D.J."/>
            <person name="Sarris P."/>
        </authorList>
    </citation>
    <scope>NUCLEOTIDE SEQUENCE</scope>
    <source>
        <strain evidence="3">PFS-109/04</strain>
        <tissue evidence="3">Leaf</tissue>
    </source>
</reference>
<dbReference type="Proteomes" id="UP000712600">
    <property type="component" value="Unassembled WGS sequence"/>
</dbReference>
<dbReference type="InterPro" id="IPR023795">
    <property type="entry name" value="Serpin_CS"/>
</dbReference>
<dbReference type="InterPro" id="IPR023796">
    <property type="entry name" value="Serpin_dom"/>
</dbReference>
<dbReference type="AlphaFoldDB" id="A0A8S9RFM8"/>
<dbReference type="Pfam" id="PF00079">
    <property type="entry name" value="Serpin"/>
    <property type="match status" value="2"/>
</dbReference>
<feature type="domain" description="Serpin" evidence="2">
    <location>
        <begin position="2"/>
        <end position="232"/>
    </location>
</feature>
<protein>
    <recommendedName>
        <fullName evidence="2">Serpin domain-containing protein</fullName>
    </recommendedName>
</protein>
<proteinExistence type="inferred from homology"/>
<comment type="caution">
    <text evidence="3">The sequence shown here is derived from an EMBL/GenBank/DDBJ whole genome shotgun (WGS) entry which is preliminary data.</text>
</comment>
<sequence>MELRQSTEMQNDVMVLLTKQVIATFANGSNFVFSPIDLSFVDRFATILKPGEVINEVDRWVKVHTNGVIKQILSHESIETIRGSTLMLANATDSFQVLRLPYVEDQRQFSTYIYLPNDKEGLSALLEKIGSTPGFIDNHIPHHRVSVGAFGIPKFKFSFEFEASDVLKDMGLTSPFTRGEGTEAAAVSFADLLTCSACQSRKPDFIADHPFMFTVREDKSGVVVFMGQVLDPSKH</sequence>